<dbReference type="InterPro" id="IPR002686">
    <property type="entry name" value="Transposase_17"/>
</dbReference>
<dbReference type="RefSeq" id="WP_192372246.1">
    <property type="nucleotide sequence ID" value="NZ_CAJHIV010000001.1"/>
</dbReference>
<dbReference type="Proteomes" id="UP000652176">
    <property type="component" value="Unassembled WGS sequence"/>
</dbReference>
<comment type="caution">
    <text evidence="2">The sequence shown here is derived from an EMBL/GenBank/DDBJ whole genome shotgun (WGS) entry which is preliminary data.</text>
</comment>
<reference evidence="2 3" key="1">
    <citation type="submission" date="2020-09" db="EMBL/GenBank/DDBJ databases">
        <title>Methylomonas albis sp. nov. and Methylomonas fluvii sp. nov.: Two cold-adapted methanotrophs from the River Elbe and an amended description of Methylovulum psychrotolerans strain Eb1.</title>
        <authorList>
            <person name="Bussmann I.K."/>
            <person name="Klings K.-W."/>
            <person name="Warnstedt J."/>
            <person name="Hoppert M."/>
            <person name="Saborowski A."/>
            <person name="Horn F."/>
            <person name="Liebner S."/>
        </authorList>
    </citation>
    <scope>NUCLEOTIDE SEQUENCE [LARGE SCALE GENOMIC DNA]</scope>
    <source>
        <strain evidence="2 3">EbA</strain>
    </source>
</reference>
<name>A0ABR9CUF6_9GAMM</name>
<sequence>MSNYRRYRIPGGTYFFTVNLLERQSNDLLIRHIDLLREAVKQTRKRWPFHIDAWVVLPDHLHCVWTLPDGDEDNANRWRVIKQAFSKALPATEKRSAVRVARGERGIWQRRFWEHMILDEADYANHIDYCHINPLKHGLVKQVADWPYSTFHLYVARGLYPSNWSNDSDFLDVDEGWR</sequence>
<dbReference type="EMBL" id="JACXSS010000001">
    <property type="protein sequence ID" value="MBD9354387.1"/>
    <property type="molecule type" value="Genomic_DNA"/>
</dbReference>
<keyword evidence="3" id="KW-1185">Reference proteome</keyword>
<dbReference type="PANTHER" id="PTHR36966">
    <property type="entry name" value="REP-ASSOCIATED TYROSINE TRANSPOSASE"/>
    <property type="match status" value="1"/>
</dbReference>
<evidence type="ECO:0000259" key="1">
    <source>
        <dbReference type="SMART" id="SM01321"/>
    </source>
</evidence>
<proteinExistence type="predicted"/>
<protein>
    <submittedName>
        <fullName evidence="2">Transposase</fullName>
    </submittedName>
</protein>
<dbReference type="Gene3D" id="3.30.70.1290">
    <property type="entry name" value="Transposase IS200-like"/>
    <property type="match status" value="1"/>
</dbReference>
<dbReference type="InterPro" id="IPR052715">
    <property type="entry name" value="RAYT_transposase"/>
</dbReference>
<dbReference type="SMART" id="SM01321">
    <property type="entry name" value="Y1_Tnp"/>
    <property type="match status" value="1"/>
</dbReference>
<dbReference type="InterPro" id="IPR036515">
    <property type="entry name" value="Transposase_17_sf"/>
</dbReference>
<accession>A0ABR9CUF6</accession>
<evidence type="ECO:0000313" key="3">
    <source>
        <dbReference type="Proteomes" id="UP000652176"/>
    </source>
</evidence>
<organism evidence="2 3">
    <name type="scientific">Methylomonas albis</name>
    <dbReference type="NCBI Taxonomy" id="1854563"/>
    <lineage>
        <taxon>Bacteria</taxon>
        <taxon>Pseudomonadati</taxon>
        <taxon>Pseudomonadota</taxon>
        <taxon>Gammaproteobacteria</taxon>
        <taxon>Methylococcales</taxon>
        <taxon>Methylococcaceae</taxon>
        <taxon>Methylomonas</taxon>
    </lineage>
</organism>
<dbReference type="PANTHER" id="PTHR36966:SF1">
    <property type="entry name" value="REP-ASSOCIATED TYROSINE TRANSPOSASE"/>
    <property type="match status" value="1"/>
</dbReference>
<gene>
    <name evidence="2" type="ORF">IE877_00535</name>
</gene>
<dbReference type="NCBIfam" id="NF047646">
    <property type="entry name" value="REP_Tyr_transpos"/>
    <property type="match status" value="1"/>
</dbReference>
<evidence type="ECO:0000313" key="2">
    <source>
        <dbReference type="EMBL" id="MBD9354387.1"/>
    </source>
</evidence>
<feature type="domain" description="Transposase IS200-like" evidence="1">
    <location>
        <begin position="9"/>
        <end position="133"/>
    </location>
</feature>
<dbReference type="SUPFAM" id="SSF143422">
    <property type="entry name" value="Transposase IS200-like"/>
    <property type="match status" value="1"/>
</dbReference>